<comment type="caution">
    <text evidence="6">The sequence shown here is derived from an EMBL/GenBank/DDBJ whole genome shotgun (WGS) entry which is preliminary data.</text>
</comment>
<dbReference type="Proteomes" id="UP000265750">
    <property type="component" value="Unassembled WGS sequence"/>
</dbReference>
<protein>
    <submittedName>
        <fullName evidence="6">Alanyl-tRNA editing protein</fullName>
    </submittedName>
</protein>
<dbReference type="AlphaFoldDB" id="A0A3A1WU32"/>
<dbReference type="GO" id="GO:0005524">
    <property type="term" value="F:ATP binding"/>
    <property type="evidence" value="ECO:0007669"/>
    <property type="project" value="InterPro"/>
</dbReference>
<dbReference type="GO" id="GO:0002161">
    <property type="term" value="F:aminoacyl-tRNA deacylase activity"/>
    <property type="evidence" value="ECO:0007669"/>
    <property type="project" value="UniProtKB-ARBA"/>
</dbReference>
<dbReference type="RefSeq" id="WP_119539621.1">
    <property type="nucleotide sequence ID" value="NZ_QYRN01000004.1"/>
</dbReference>
<dbReference type="EMBL" id="QYRN01000004">
    <property type="protein sequence ID" value="RIY01441.1"/>
    <property type="molecule type" value="Genomic_DNA"/>
</dbReference>
<keyword evidence="7" id="KW-1185">Reference proteome</keyword>
<keyword evidence="4" id="KW-0862">Zinc</keyword>
<dbReference type="PANTHER" id="PTHR43462">
    <property type="entry name" value="ALANYL-TRNA EDITING PROTEIN"/>
    <property type="match status" value="1"/>
</dbReference>
<dbReference type="InterPro" id="IPR012947">
    <property type="entry name" value="tRNA_SAD"/>
</dbReference>
<dbReference type="PROSITE" id="PS50860">
    <property type="entry name" value="AA_TRNA_LIGASE_II_ALA"/>
    <property type="match status" value="1"/>
</dbReference>
<dbReference type="GO" id="GO:0004813">
    <property type="term" value="F:alanine-tRNA ligase activity"/>
    <property type="evidence" value="ECO:0007669"/>
    <property type="project" value="InterPro"/>
</dbReference>
<reference evidence="7" key="1">
    <citation type="submission" date="2018-09" db="EMBL/GenBank/DDBJ databases">
        <authorList>
            <person name="Tuo L."/>
        </authorList>
    </citation>
    <scope>NUCLEOTIDE SEQUENCE [LARGE SCALE GENOMIC DNA]</scope>
    <source>
        <strain evidence="7">M2BS4Y-1</strain>
    </source>
</reference>
<accession>A0A3A1WU32</accession>
<feature type="domain" description="Alanyl-transfer RNA synthetases family profile" evidence="5">
    <location>
        <begin position="1"/>
        <end position="248"/>
    </location>
</feature>
<comment type="cofactor">
    <cofactor evidence="1">
        <name>Zn(2+)</name>
        <dbReference type="ChEBI" id="CHEBI:29105"/>
    </cofactor>
</comment>
<dbReference type="GO" id="GO:0006419">
    <property type="term" value="P:alanyl-tRNA aminoacylation"/>
    <property type="evidence" value="ECO:0007669"/>
    <property type="project" value="InterPro"/>
</dbReference>
<evidence type="ECO:0000313" key="6">
    <source>
        <dbReference type="EMBL" id="RIY01441.1"/>
    </source>
</evidence>
<evidence type="ECO:0000256" key="4">
    <source>
        <dbReference type="ARBA" id="ARBA00022833"/>
    </source>
</evidence>
<dbReference type="SUPFAM" id="SSF50447">
    <property type="entry name" value="Translation proteins"/>
    <property type="match status" value="1"/>
</dbReference>
<dbReference type="GO" id="GO:0003676">
    <property type="term" value="F:nucleic acid binding"/>
    <property type="evidence" value="ECO:0007669"/>
    <property type="project" value="InterPro"/>
</dbReference>
<dbReference type="Pfam" id="PF07973">
    <property type="entry name" value="tRNA_SAD"/>
    <property type="match status" value="1"/>
</dbReference>
<evidence type="ECO:0000313" key="7">
    <source>
        <dbReference type="Proteomes" id="UP000265750"/>
    </source>
</evidence>
<dbReference type="Gene3D" id="2.40.30.130">
    <property type="match status" value="1"/>
</dbReference>
<dbReference type="GO" id="GO:0005737">
    <property type="term" value="C:cytoplasm"/>
    <property type="evidence" value="ECO:0007669"/>
    <property type="project" value="UniProtKB-SubCell"/>
</dbReference>
<dbReference type="SUPFAM" id="SSF55186">
    <property type="entry name" value="ThrRS/AlaRS common domain"/>
    <property type="match status" value="1"/>
</dbReference>
<dbReference type="OrthoDB" id="9812949at2"/>
<dbReference type="GO" id="GO:0046872">
    <property type="term" value="F:metal ion binding"/>
    <property type="evidence" value="ECO:0007669"/>
    <property type="project" value="UniProtKB-KW"/>
</dbReference>
<dbReference type="InterPro" id="IPR009000">
    <property type="entry name" value="Transl_B-barrel_sf"/>
</dbReference>
<keyword evidence="3" id="KW-0479">Metal-binding</keyword>
<sequence length="248" mass="27069">MARTEAAYLEDAYLSTLEARVVALEGERGIVVDRCNFYPAGGGQPGDTGWIELGDGRQIAVADTRYGEDRATIVLQIAEGEGEGDRPAPGDTIVLHVDWPRRYKLMRMHTAMHLLTVVCPYPVTGAAVGEDEGRLDFDLPDAETDKDEVTRALARLVAENHKVFTRWITDEELDANPGLVKSANVRPPRGNGRVRVVAIGEDGAVDSQPCGGTHVGETQEIGEIHVAKIEKKGRSNRRFRLRFGAPTA</sequence>
<dbReference type="Gene3D" id="3.30.980.10">
    <property type="entry name" value="Threonyl-trna Synthetase, Chain A, domain 2"/>
    <property type="match status" value="1"/>
</dbReference>
<evidence type="ECO:0000256" key="1">
    <source>
        <dbReference type="ARBA" id="ARBA00001947"/>
    </source>
</evidence>
<dbReference type="PANTHER" id="PTHR43462:SF1">
    <property type="entry name" value="ALANYL-TRNA EDITING PROTEIN AARSD1"/>
    <property type="match status" value="1"/>
</dbReference>
<dbReference type="InterPro" id="IPR018163">
    <property type="entry name" value="Thr/Ala-tRNA-synth_IIc_edit"/>
</dbReference>
<proteinExistence type="predicted"/>
<gene>
    <name evidence="6" type="ORF">D3218_08805</name>
</gene>
<evidence type="ECO:0000256" key="3">
    <source>
        <dbReference type="ARBA" id="ARBA00022723"/>
    </source>
</evidence>
<comment type="subcellular location">
    <subcellularLocation>
        <location evidence="2">Cytoplasm</location>
    </subcellularLocation>
</comment>
<organism evidence="6 7">
    <name type="scientific">Aureimonas flava</name>
    <dbReference type="NCBI Taxonomy" id="2320271"/>
    <lineage>
        <taxon>Bacteria</taxon>
        <taxon>Pseudomonadati</taxon>
        <taxon>Pseudomonadota</taxon>
        <taxon>Alphaproteobacteria</taxon>
        <taxon>Hyphomicrobiales</taxon>
        <taxon>Aurantimonadaceae</taxon>
        <taxon>Aureimonas</taxon>
    </lineage>
</organism>
<dbReference type="InterPro" id="IPR018165">
    <property type="entry name" value="Ala-tRNA-synth_IIc_core"/>
</dbReference>
<name>A0A3A1WU32_9HYPH</name>
<evidence type="ECO:0000256" key="2">
    <source>
        <dbReference type="ARBA" id="ARBA00004496"/>
    </source>
</evidence>
<dbReference type="InterPro" id="IPR051335">
    <property type="entry name" value="Alanyl-tRNA_Editing_Enzymes"/>
</dbReference>
<evidence type="ECO:0000259" key="5">
    <source>
        <dbReference type="PROSITE" id="PS50860"/>
    </source>
</evidence>
<dbReference type="SMART" id="SM00863">
    <property type="entry name" value="tRNA_SAD"/>
    <property type="match status" value="1"/>
</dbReference>